<sequence>MASINSFCNHMIFKLILGAIEKLKKKKNSSFATILSSSCCFATGDCSAHRLHLPVVACKRNRKATYSLQTIGSGGAQGRRSPVEAVVPSSWGGGGGGAQWRRRRSGVGTVGRRVSRGGGSARRLGRCSGAASLRTLAAAAICSGAWC</sequence>
<dbReference type="PaxDb" id="65489-OBART03G22660.1"/>
<feature type="region of interest" description="Disordered" evidence="1">
    <location>
        <begin position="91"/>
        <end position="115"/>
    </location>
</feature>
<accession>A0A0D3FK83</accession>
<dbReference type="HOGENOM" id="CLU_1770888_0_0_1"/>
<evidence type="ECO:0000313" key="3">
    <source>
        <dbReference type="Proteomes" id="UP000026960"/>
    </source>
</evidence>
<name>A0A0D3FK83_9ORYZ</name>
<reference evidence="2" key="1">
    <citation type="journal article" date="2009" name="Rice">
        <title>De Novo Next Generation Sequencing of Plant Genomes.</title>
        <authorList>
            <person name="Rounsley S."/>
            <person name="Marri P.R."/>
            <person name="Yu Y."/>
            <person name="He R."/>
            <person name="Sisneros N."/>
            <person name="Goicoechea J.L."/>
            <person name="Lee S.J."/>
            <person name="Angelova A."/>
            <person name="Kudrna D."/>
            <person name="Luo M."/>
            <person name="Affourtit J."/>
            <person name="Desany B."/>
            <person name="Knight J."/>
            <person name="Niazi F."/>
            <person name="Egholm M."/>
            <person name="Wing R.A."/>
        </authorList>
    </citation>
    <scope>NUCLEOTIDE SEQUENCE [LARGE SCALE GENOMIC DNA]</scope>
    <source>
        <strain evidence="2">cv. IRGC 105608</strain>
    </source>
</reference>
<protein>
    <submittedName>
        <fullName evidence="2">Uncharacterized protein</fullName>
    </submittedName>
</protein>
<evidence type="ECO:0000313" key="2">
    <source>
        <dbReference type="EnsemblPlants" id="OBART03G22660.1"/>
    </source>
</evidence>
<organism evidence="2">
    <name type="scientific">Oryza barthii</name>
    <dbReference type="NCBI Taxonomy" id="65489"/>
    <lineage>
        <taxon>Eukaryota</taxon>
        <taxon>Viridiplantae</taxon>
        <taxon>Streptophyta</taxon>
        <taxon>Embryophyta</taxon>
        <taxon>Tracheophyta</taxon>
        <taxon>Spermatophyta</taxon>
        <taxon>Magnoliopsida</taxon>
        <taxon>Liliopsida</taxon>
        <taxon>Poales</taxon>
        <taxon>Poaceae</taxon>
        <taxon>BOP clade</taxon>
        <taxon>Oryzoideae</taxon>
        <taxon>Oryzeae</taxon>
        <taxon>Oryzinae</taxon>
        <taxon>Oryza</taxon>
    </lineage>
</organism>
<dbReference type="Gramene" id="OBART03G22660.1">
    <property type="protein sequence ID" value="OBART03G22660.1"/>
    <property type="gene ID" value="OBART03G22660"/>
</dbReference>
<dbReference type="EnsemblPlants" id="OBART03G22660.1">
    <property type="protein sequence ID" value="OBART03G22660.1"/>
    <property type="gene ID" value="OBART03G22660"/>
</dbReference>
<dbReference type="Proteomes" id="UP000026960">
    <property type="component" value="Chromosome 3"/>
</dbReference>
<reference evidence="2" key="2">
    <citation type="submission" date="2015-03" db="UniProtKB">
        <authorList>
            <consortium name="EnsemblPlants"/>
        </authorList>
    </citation>
    <scope>IDENTIFICATION</scope>
</reference>
<dbReference type="AlphaFoldDB" id="A0A0D3FK83"/>
<proteinExistence type="predicted"/>
<keyword evidence="3" id="KW-1185">Reference proteome</keyword>
<evidence type="ECO:0000256" key="1">
    <source>
        <dbReference type="SAM" id="MobiDB-lite"/>
    </source>
</evidence>